<dbReference type="WBParaSite" id="PS1159_v2.g18929.t1">
    <property type="protein sequence ID" value="PS1159_v2.g18929.t1"/>
    <property type="gene ID" value="PS1159_v2.g18929"/>
</dbReference>
<reference evidence="2" key="1">
    <citation type="submission" date="2022-11" db="UniProtKB">
        <authorList>
            <consortium name="WormBaseParasite"/>
        </authorList>
    </citation>
    <scope>IDENTIFICATION</scope>
</reference>
<sequence>MLFLFILLLFLALSYGQDPQPCPGNPIVLTGSNFPQYVYSPYDERKNYPPNTDCQFVLLARNTQKRLHLTVIESELEIPIFTDCDDYVSIRDGSNATSHEIVRWCGKEFPASLTSSSDALFIQFHSDNVIQRQGFNLSFVDFDIPGCPPEWISFDSHCYKLFTPFHGLTWLEAQKECTYERSNLLTFEHKDEYTFIFDKFSYAHTFPWLGYNDAENEDHFQSINPKEVLWPENFPKFSANHPTKDCIFLDFNIKEDTAYVLDDCRSKRSFICKKENGCYQYYKKRVNNRVGNLDQNQRLVAGTTNSTTVTTTTTTKNHGNSKAVTSGASGNNSNNNNNNNHKGVSGSASKIKSKDPHGVVRPLRQTSTDKNKAQTTEVTNEGNLVTTTDSPRFNMAANQPGAITMFNSQHVEHLENEQKQHGSGVVGSTIIEMPSEEEKASTSNAVQTLIEEENGNIEVENIIRNHVVVSEDDSFHDNPKHHEKQLDVSVVNDEIIEEALHPSNENPKFSHPIAISDDDNKNDVDETKNTGINTNTNAENIRISKEDKTAMTDPASNSIQSEDFDGIQMSPMNPHTQKKQRRSHIHILNNVDAKTPEEFWER</sequence>
<protein>
    <submittedName>
        <fullName evidence="2">Uncharacterized protein</fullName>
    </submittedName>
</protein>
<dbReference type="Proteomes" id="UP000887580">
    <property type="component" value="Unplaced"/>
</dbReference>
<organism evidence="1 2">
    <name type="scientific">Panagrolaimus sp. PS1159</name>
    <dbReference type="NCBI Taxonomy" id="55785"/>
    <lineage>
        <taxon>Eukaryota</taxon>
        <taxon>Metazoa</taxon>
        <taxon>Ecdysozoa</taxon>
        <taxon>Nematoda</taxon>
        <taxon>Chromadorea</taxon>
        <taxon>Rhabditida</taxon>
        <taxon>Tylenchina</taxon>
        <taxon>Panagrolaimomorpha</taxon>
        <taxon>Panagrolaimoidea</taxon>
        <taxon>Panagrolaimidae</taxon>
        <taxon>Panagrolaimus</taxon>
    </lineage>
</organism>
<proteinExistence type="predicted"/>
<evidence type="ECO:0000313" key="1">
    <source>
        <dbReference type="Proteomes" id="UP000887580"/>
    </source>
</evidence>
<name>A0AC35FMI9_9BILA</name>
<accession>A0AC35FMI9</accession>
<evidence type="ECO:0000313" key="2">
    <source>
        <dbReference type="WBParaSite" id="PS1159_v2.g18929.t1"/>
    </source>
</evidence>